<comment type="caution">
    <text evidence="2">The sequence shown here is derived from an EMBL/GenBank/DDBJ whole genome shotgun (WGS) entry which is preliminary data.</text>
</comment>
<evidence type="ECO:0008006" key="4">
    <source>
        <dbReference type="Google" id="ProtNLM"/>
    </source>
</evidence>
<dbReference type="STRING" id="354355.SAMN05660816_00637"/>
<dbReference type="OrthoDB" id="1137595at2"/>
<evidence type="ECO:0000313" key="2">
    <source>
        <dbReference type="EMBL" id="OQP50549.1"/>
    </source>
</evidence>
<dbReference type="Proteomes" id="UP000192610">
    <property type="component" value="Unassembled WGS sequence"/>
</dbReference>
<keyword evidence="3" id="KW-1185">Reference proteome</keyword>
<evidence type="ECO:0000256" key="1">
    <source>
        <dbReference type="SAM" id="SignalP"/>
    </source>
</evidence>
<name>A0A1V9EWN8_9BACT</name>
<proteinExistence type="predicted"/>
<dbReference type="RefSeq" id="WP_081198882.1">
    <property type="nucleotide sequence ID" value="NZ_FOCZ01000001.1"/>
</dbReference>
<protein>
    <recommendedName>
        <fullName evidence="4">DUF3829 domain-containing protein</fullName>
    </recommendedName>
</protein>
<evidence type="ECO:0000313" key="3">
    <source>
        <dbReference type="Proteomes" id="UP000192610"/>
    </source>
</evidence>
<feature type="chain" id="PRO_5010734317" description="DUF3829 domain-containing protein" evidence="1">
    <location>
        <begin position="27"/>
        <end position="350"/>
    </location>
</feature>
<accession>A0A1V9EWN8</accession>
<dbReference type="AlphaFoldDB" id="A0A1V9EWN8"/>
<gene>
    <name evidence="2" type="ORF">A4H97_01535</name>
</gene>
<keyword evidence="1" id="KW-0732">Signal</keyword>
<dbReference type="EMBL" id="LVXG01000012">
    <property type="protein sequence ID" value="OQP50549.1"/>
    <property type="molecule type" value="Genomic_DNA"/>
</dbReference>
<organism evidence="2 3">
    <name type="scientific">Niastella yeongjuensis</name>
    <dbReference type="NCBI Taxonomy" id="354355"/>
    <lineage>
        <taxon>Bacteria</taxon>
        <taxon>Pseudomonadati</taxon>
        <taxon>Bacteroidota</taxon>
        <taxon>Chitinophagia</taxon>
        <taxon>Chitinophagales</taxon>
        <taxon>Chitinophagaceae</taxon>
        <taxon>Niastella</taxon>
    </lineage>
</organism>
<feature type="signal peptide" evidence="1">
    <location>
        <begin position="1"/>
        <end position="26"/>
    </location>
</feature>
<reference evidence="3" key="1">
    <citation type="submission" date="2016-04" db="EMBL/GenBank/DDBJ databases">
        <authorList>
            <person name="Chen L."/>
            <person name="Zhuang W."/>
            <person name="Wang G."/>
        </authorList>
    </citation>
    <scope>NUCLEOTIDE SEQUENCE [LARGE SCALE GENOMIC DNA]</scope>
    <source>
        <strain evidence="3">17621</strain>
    </source>
</reference>
<sequence length="350" mass="40048">MKKNVHNLVVLLIVCMSITFSSRAQAIENPGEYMTAITNARGGMDAKYMQYLSAAAHGRRARKVEKLRAEVIETINQSKYKTTDLPKYKGDNTLRQGAIDYITLCYRVFNEDYKKIVDMEEVAEQSFDAMSAYLLLQEKVTEKLNEGFEQLHQTSMTFAAKYNVKVDSTKDALDNKLELAGKVNDYTNSVFLIFFKCNWQDMEMTTAMNNKKVNDVEQSRNSLLRFATDGLKGLDTLKSFNGDPTLANACREVLKYYKKMAETDVPKLTDFYLKEENFTKTKKSFDAKAANSRTKEDVDTFNKTVNEYNEAVNNFNKTNNAVNKERTQAISTWEAAQKKFADVNMPYYKG</sequence>